<gene>
    <name evidence="1" type="ORF">CcrPW_gp109</name>
</gene>
<evidence type="ECO:0000313" key="2">
    <source>
        <dbReference type="Proteomes" id="UP000259026"/>
    </source>
</evidence>
<dbReference type="EMBL" id="MH588545">
    <property type="protein sequence ID" value="AXQ68648.1"/>
    <property type="molecule type" value="Genomic_DNA"/>
</dbReference>
<proteinExistence type="predicted"/>
<protein>
    <submittedName>
        <fullName evidence="1">Uncharacterized protein</fullName>
    </submittedName>
</protein>
<accession>A0A385ED31</accession>
<reference evidence="2" key="1">
    <citation type="submission" date="2018-07" db="EMBL/GenBank/DDBJ databases">
        <title>Giant CbK-like Caulobacter bacteriophages have genetically divergent genomes.</title>
        <authorList>
            <person name="Wilson K.M."/>
            <person name="Ely B."/>
        </authorList>
    </citation>
    <scope>NUCLEOTIDE SEQUENCE [LARGE SCALE GENOMIC DNA]</scope>
</reference>
<organism evidence="1 2">
    <name type="scientific">Caulobacter phage CcrPW</name>
    <dbReference type="NCBI Taxonomy" id="2283271"/>
    <lineage>
        <taxon>Viruses</taxon>
        <taxon>Duplodnaviria</taxon>
        <taxon>Heunggongvirae</taxon>
        <taxon>Uroviricota</taxon>
        <taxon>Caudoviricetes</taxon>
        <taxon>Jeanschmidtviridae</taxon>
        <taxon>Colossusvirus</taxon>
        <taxon>Colossusvirus PW</taxon>
    </lineage>
</organism>
<reference evidence="1 2" key="2">
    <citation type="submission" date="2018-09" db="EMBL/GenBank/DDBJ databases">
        <title>Giant CbK-like Caulobacter bacteriophages have genetically divergent genomes.</title>
        <authorList>
            <person name="Wilson K."/>
            <person name="Ely B."/>
        </authorList>
    </citation>
    <scope>NUCLEOTIDE SEQUENCE [LARGE SCALE GENOMIC DNA]</scope>
</reference>
<name>A0A385ED31_9CAUD</name>
<keyword evidence="2" id="KW-1185">Reference proteome</keyword>
<dbReference type="Proteomes" id="UP000259026">
    <property type="component" value="Segment"/>
</dbReference>
<sequence>MTDAQIKYMTDRFLGWKLPANFQPDAGISFQPEYNVEFMASQGKPPMRHEPVGTNLFSAEQAQAMIRHMLEGLPSD</sequence>
<evidence type="ECO:0000313" key="1">
    <source>
        <dbReference type="EMBL" id="AXQ68648.1"/>
    </source>
</evidence>